<protein>
    <submittedName>
        <fullName evidence="1">AlNc14C103G6099 protein</fullName>
    </submittedName>
</protein>
<evidence type="ECO:0000313" key="1">
    <source>
        <dbReference type="EMBL" id="CCA20767.1"/>
    </source>
</evidence>
<gene>
    <name evidence="1" type="primary">AlNc14C103G6099</name>
    <name evidence="1" type="ORF">ALNC14_069100</name>
</gene>
<dbReference type="HOGENOM" id="CLU_1274257_0_0_1"/>
<reference evidence="1" key="1">
    <citation type="journal article" date="2011" name="PLoS Biol.">
        <title>Gene gain and loss during evolution of obligate parasitism in the white rust pathogen of Arabidopsis thaliana.</title>
        <authorList>
            <person name="Kemen E."/>
            <person name="Gardiner A."/>
            <person name="Schultz-Larsen T."/>
            <person name="Kemen A.C."/>
            <person name="Balmuth A.L."/>
            <person name="Robert-Seilaniantz A."/>
            <person name="Bailey K."/>
            <person name="Holub E."/>
            <person name="Studholme D.J."/>
            <person name="Maclean D."/>
            <person name="Jones J.D."/>
        </authorList>
    </citation>
    <scope>NUCLEOTIDE SEQUENCE</scope>
</reference>
<accession>F0WHP3</accession>
<dbReference type="AlphaFoldDB" id="F0WHP3"/>
<dbReference type="EMBL" id="FR824148">
    <property type="protein sequence ID" value="CCA20767.1"/>
    <property type="molecule type" value="Genomic_DNA"/>
</dbReference>
<proteinExistence type="predicted"/>
<reference evidence="1" key="2">
    <citation type="submission" date="2011-02" db="EMBL/GenBank/DDBJ databases">
        <authorList>
            <person name="MacLean D."/>
        </authorList>
    </citation>
    <scope>NUCLEOTIDE SEQUENCE</scope>
</reference>
<name>F0WHP3_9STRA</name>
<sequence length="217" mass="24825">MHKRDLRLICLRSGIVRTHLTSDKQIWSLAHLLKPTDFRPPTEIRRHTCDPTKVDHGSYDARRALKPQFLSRNKVVRQFVVDNGRKASPRALQDLLSSSGLDVSYHTCADACAIVKSELFQSDRLQFQLILSYIHEMNKRRYRADIDFDGTTIRRVVVVYWQGIQATSEYSHRGPNMDGTFMKHSSGGTFLVACLRNSNNEIHIVAVAWVSGETKEN</sequence>
<organism evidence="1">
    <name type="scientific">Albugo laibachii Nc14</name>
    <dbReference type="NCBI Taxonomy" id="890382"/>
    <lineage>
        <taxon>Eukaryota</taxon>
        <taxon>Sar</taxon>
        <taxon>Stramenopiles</taxon>
        <taxon>Oomycota</taxon>
        <taxon>Peronosporomycetes</taxon>
        <taxon>Albuginales</taxon>
        <taxon>Albuginaceae</taxon>
        <taxon>Albugo</taxon>
    </lineage>
</organism>